<comment type="similarity">
    <text evidence="2">Belongs to the RED family.</text>
</comment>
<dbReference type="InterPro" id="IPR039896">
    <property type="entry name" value="Red-like"/>
</dbReference>
<dbReference type="GO" id="GO:0005634">
    <property type="term" value="C:nucleus"/>
    <property type="evidence" value="ECO:0007669"/>
    <property type="project" value="UniProtKB-SubCell"/>
</dbReference>
<feature type="region of interest" description="Disordered" evidence="5">
    <location>
        <begin position="174"/>
        <end position="215"/>
    </location>
</feature>
<dbReference type="OrthoDB" id="3366823at2759"/>
<comment type="caution">
    <text evidence="8">The sequence shown here is derived from an EMBL/GenBank/DDBJ whole genome shotgun (WGS) entry which is preliminary data.</text>
</comment>
<accession>A0A813SKK4</accession>
<reference evidence="8" key="1">
    <citation type="submission" date="2021-02" db="EMBL/GenBank/DDBJ databases">
        <authorList>
            <person name="Nowell W R."/>
        </authorList>
    </citation>
    <scope>NUCLEOTIDE SEQUENCE</scope>
    <source>
        <strain evidence="8">Ploen Becks lab</strain>
    </source>
</reference>
<dbReference type="AlphaFoldDB" id="A0A813SKK4"/>
<evidence type="ECO:0000313" key="9">
    <source>
        <dbReference type="Proteomes" id="UP000663879"/>
    </source>
</evidence>
<name>A0A813SKK4_9BILA</name>
<evidence type="ECO:0000256" key="4">
    <source>
        <dbReference type="ARBA" id="ARBA00023242"/>
    </source>
</evidence>
<feature type="compositionally biased region" description="Polar residues" evidence="5">
    <location>
        <begin position="38"/>
        <end position="48"/>
    </location>
</feature>
<keyword evidence="9" id="KW-1185">Reference proteome</keyword>
<feature type="compositionally biased region" description="Acidic residues" evidence="5">
    <location>
        <begin position="199"/>
        <end position="213"/>
    </location>
</feature>
<dbReference type="InterPro" id="IPR012916">
    <property type="entry name" value="RED_N"/>
</dbReference>
<feature type="domain" description="RED-like N-terminal" evidence="7">
    <location>
        <begin position="261"/>
        <end position="377"/>
    </location>
</feature>
<feature type="compositionally biased region" description="Basic and acidic residues" evidence="5">
    <location>
        <begin position="551"/>
        <end position="569"/>
    </location>
</feature>
<evidence type="ECO:0000256" key="3">
    <source>
        <dbReference type="ARBA" id="ARBA00022737"/>
    </source>
</evidence>
<evidence type="ECO:0000256" key="2">
    <source>
        <dbReference type="ARBA" id="ARBA00006660"/>
    </source>
</evidence>
<evidence type="ECO:0000256" key="1">
    <source>
        <dbReference type="ARBA" id="ARBA00004123"/>
    </source>
</evidence>
<dbReference type="InterPro" id="IPR012492">
    <property type="entry name" value="RED_C"/>
</dbReference>
<feature type="compositionally biased region" description="Acidic residues" evidence="5">
    <location>
        <begin position="180"/>
        <end position="189"/>
    </location>
</feature>
<evidence type="ECO:0008006" key="10">
    <source>
        <dbReference type="Google" id="ProtNLM"/>
    </source>
</evidence>
<evidence type="ECO:0000259" key="7">
    <source>
        <dbReference type="Pfam" id="PF07808"/>
    </source>
</evidence>
<protein>
    <recommendedName>
        <fullName evidence="10">Red</fullName>
    </recommendedName>
</protein>
<evidence type="ECO:0000313" key="8">
    <source>
        <dbReference type="EMBL" id="CAF0801947.1"/>
    </source>
</evidence>
<proteinExistence type="inferred from homology"/>
<evidence type="ECO:0000256" key="5">
    <source>
        <dbReference type="SAM" id="MobiDB-lite"/>
    </source>
</evidence>
<feature type="compositionally biased region" description="Polar residues" evidence="5">
    <location>
        <begin position="1"/>
        <end position="12"/>
    </location>
</feature>
<sequence length="597" mass="67901">MNNSFSNPQAPSNYVHPQKNDSGPLTNEDFRKLLMTPSAHTVRSQIAPQTVRGDAQSLSKKKLTNEAAEKRKEKKLFYAALVKESKEKEEELAQKYRDRAKERRIKEKTEEESDLTDVTQTGYRAVAPGFNLTDNAERRRQIIEESKYLGGDLEHTHLVKGLDYALLQKIRSQQDNLETKDEENEEEESAVDRKNLEQEVNEEARSDEDDLESTEEKIKANLKPKILPKAKTATLAAALNKSLTDAPFAFKKLLDTGKGTQLQKQKKIAHEESEDLVADDGKIVFKTKLGRNVHRVLFENTIAKSNDLFLPNRMAYIVDLNDEETDVPITSIRSKADCPNNEANAILTTNDIVINKLTQILSYLRHGKRDAKKLKKKVVKTDETETKKSVPSADLGIYDDIGDYVADLTKKSVNKTESKEIKSKKYFGEKEEKEDVVIQGPTKEAANEFIKNINEKYATKELEPEKKEEKKSGMSIKFDPDSYAECYPGTNAEEDVNIDSDEEADFSKMDMGNKKGPVNRWDFDTNEEFGNYMSNREALPKAAFQFGVKMNEGRKTRRGQGDQKEKAKLDKEWTKISKIIEKRKGGESSGDFKKPKY</sequence>
<feature type="region of interest" description="Disordered" evidence="5">
    <location>
        <begin position="1"/>
        <end position="66"/>
    </location>
</feature>
<dbReference type="Pfam" id="PF07807">
    <property type="entry name" value="RED_C"/>
    <property type="match status" value="1"/>
</dbReference>
<keyword evidence="4" id="KW-0539">Nucleus</keyword>
<feature type="domain" description="Protein RED C-terminal" evidence="6">
    <location>
        <begin position="483"/>
        <end position="591"/>
    </location>
</feature>
<feature type="region of interest" description="Disordered" evidence="5">
    <location>
        <begin position="550"/>
        <end position="569"/>
    </location>
</feature>
<dbReference type="Pfam" id="PF07808">
    <property type="entry name" value="RED_N"/>
    <property type="match status" value="2"/>
</dbReference>
<dbReference type="Proteomes" id="UP000663879">
    <property type="component" value="Unassembled WGS sequence"/>
</dbReference>
<dbReference type="EMBL" id="CAJNOC010000777">
    <property type="protein sequence ID" value="CAF0801947.1"/>
    <property type="molecule type" value="Genomic_DNA"/>
</dbReference>
<organism evidence="8 9">
    <name type="scientific">Brachionus calyciflorus</name>
    <dbReference type="NCBI Taxonomy" id="104777"/>
    <lineage>
        <taxon>Eukaryota</taxon>
        <taxon>Metazoa</taxon>
        <taxon>Spiralia</taxon>
        <taxon>Gnathifera</taxon>
        <taxon>Rotifera</taxon>
        <taxon>Eurotatoria</taxon>
        <taxon>Monogononta</taxon>
        <taxon>Pseudotrocha</taxon>
        <taxon>Ploima</taxon>
        <taxon>Brachionidae</taxon>
        <taxon>Brachionus</taxon>
    </lineage>
</organism>
<comment type="subcellular location">
    <subcellularLocation>
        <location evidence="1">Nucleus</location>
    </subcellularLocation>
</comment>
<feature type="domain" description="RED-like N-terminal" evidence="7">
    <location>
        <begin position="74"/>
        <end position="214"/>
    </location>
</feature>
<gene>
    <name evidence="8" type="ORF">OXX778_LOCUS6512</name>
</gene>
<dbReference type="PANTHER" id="PTHR12765">
    <property type="entry name" value="RED PROTEIN IK FACTOR CYTOKINE IK"/>
    <property type="match status" value="1"/>
</dbReference>
<keyword evidence="3" id="KW-0677">Repeat</keyword>
<evidence type="ECO:0000259" key="6">
    <source>
        <dbReference type="Pfam" id="PF07807"/>
    </source>
</evidence>